<evidence type="ECO:0000259" key="1">
    <source>
        <dbReference type="PROSITE" id="PS51819"/>
    </source>
</evidence>
<name>A0ABW4NLA3_9LACT</name>
<protein>
    <submittedName>
        <fullName evidence="2">VOC family protein</fullName>
    </submittedName>
</protein>
<keyword evidence="3" id="KW-1185">Reference proteome</keyword>
<dbReference type="Gene3D" id="3.10.180.10">
    <property type="entry name" value="2,3-Dihydroxybiphenyl 1,2-Dioxygenase, domain 1"/>
    <property type="match status" value="2"/>
</dbReference>
<gene>
    <name evidence="2" type="ORF">ACFSBK_01775</name>
</gene>
<dbReference type="InterPro" id="IPR004360">
    <property type="entry name" value="Glyas_Fos-R_dOase_dom"/>
</dbReference>
<dbReference type="InterPro" id="IPR052537">
    <property type="entry name" value="Extradiol_RC_dioxygenase"/>
</dbReference>
<comment type="caution">
    <text evidence="2">The sequence shown here is derived from an EMBL/GenBank/DDBJ whole genome shotgun (WGS) entry which is preliminary data.</text>
</comment>
<dbReference type="EMBL" id="JBHUFF010000008">
    <property type="protein sequence ID" value="MFD1798586.1"/>
    <property type="molecule type" value="Genomic_DNA"/>
</dbReference>
<accession>A0ABW4NLA3</accession>
<dbReference type="InterPro" id="IPR037523">
    <property type="entry name" value="VOC_core"/>
</dbReference>
<dbReference type="SUPFAM" id="SSF54593">
    <property type="entry name" value="Glyoxalase/Bleomycin resistance protein/Dihydroxybiphenyl dioxygenase"/>
    <property type="match status" value="1"/>
</dbReference>
<dbReference type="InterPro" id="IPR029068">
    <property type="entry name" value="Glyas_Bleomycin-R_OHBP_Dase"/>
</dbReference>
<dbReference type="Proteomes" id="UP001597285">
    <property type="component" value="Unassembled WGS sequence"/>
</dbReference>
<proteinExistence type="predicted"/>
<evidence type="ECO:0000313" key="3">
    <source>
        <dbReference type="Proteomes" id="UP001597285"/>
    </source>
</evidence>
<reference evidence="3" key="1">
    <citation type="journal article" date="2019" name="Int. J. Syst. Evol. Microbiol.">
        <title>The Global Catalogue of Microorganisms (GCM) 10K type strain sequencing project: providing services to taxonomists for standard genome sequencing and annotation.</title>
        <authorList>
            <consortium name="The Broad Institute Genomics Platform"/>
            <consortium name="The Broad Institute Genome Sequencing Center for Infectious Disease"/>
            <person name="Wu L."/>
            <person name="Ma J."/>
        </authorList>
    </citation>
    <scope>NUCLEOTIDE SEQUENCE [LARGE SCALE GENOMIC DNA]</scope>
    <source>
        <strain evidence="3">KCTC 42143</strain>
    </source>
</reference>
<organism evidence="2 3">
    <name type="scientific">Carnobacterium antarcticum</name>
    <dbReference type="NCBI Taxonomy" id="2126436"/>
    <lineage>
        <taxon>Bacteria</taxon>
        <taxon>Bacillati</taxon>
        <taxon>Bacillota</taxon>
        <taxon>Bacilli</taxon>
        <taxon>Lactobacillales</taxon>
        <taxon>Carnobacteriaceae</taxon>
        <taxon>Carnobacterium</taxon>
    </lineage>
</organism>
<feature type="domain" description="VOC" evidence="1">
    <location>
        <begin position="149"/>
        <end position="263"/>
    </location>
</feature>
<dbReference type="RefSeq" id="WP_058919009.1">
    <property type="nucleotide sequence ID" value="NZ_JBHSQC010000024.1"/>
</dbReference>
<dbReference type="Pfam" id="PF00903">
    <property type="entry name" value="Glyoxalase"/>
    <property type="match status" value="2"/>
</dbReference>
<dbReference type="PANTHER" id="PTHR36110:SF4">
    <property type="entry name" value="RING-CLEAVING DIOXYGENASE MHQA-RELATED"/>
    <property type="match status" value="1"/>
</dbReference>
<feature type="domain" description="VOC" evidence="1">
    <location>
        <begin position="4"/>
        <end position="126"/>
    </location>
</feature>
<dbReference type="PANTHER" id="PTHR36110">
    <property type="entry name" value="RING-CLEAVING DIOXYGENASE MHQE-RELATED"/>
    <property type="match status" value="1"/>
</dbReference>
<dbReference type="PROSITE" id="PS51819">
    <property type="entry name" value="VOC"/>
    <property type="match status" value="2"/>
</dbReference>
<evidence type="ECO:0000313" key="2">
    <source>
        <dbReference type="EMBL" id="MFD1798586.1"/>
    </source>
</evidence>
<sequence length="300" mass="33987">MIKGIHHISAFTKSATANHHFYTEILGLRFVKNTVNQQDTKIRHLFYGDYQGNPGTLLTFFEYKNIGHAYNKNNYFSTVFLNVPKGSLAYWESRLNDYSIVTEYNSCKQTLAFEDDDSLPLAFIETDETILPENATRHSDIPVAYQIIGLAEASLRVEEPEKTLNFLTNFLGLTRTKAIGQVADPATHFLTTVKPSCSTAVTRMGRGTIDHIAYSVDSSEALETLHQKAEESQLDIELYVERGYFKSLYIKEPNHLRIEIATEGPGFTLDEPVEELGKSFSLPPFLENKRAEIEAQLEDF</sequence>